<feature type="domain" description="Subtelomeric hrmA-associated cluster protein AFUB-079030/YDR124W-like helical bundle" evidence="2">
    <location>
        <begin position="214"/>
        <end position="357"/>
    </location>
</feature>
<feature type="compositionally biased region" description="Basic and acidic residues" evidence="1">
    <location>
        <begin position="601"/>
        <end position="611"/>
    </location>
</feature>
<proteinExistence type="predicted"/>
<accession>A0A381LBK8</accession>
<dbReference type="PANTHER" id="PTHR36102">
    <property type="entry name" value="CHROMOSOME 10, WHOLE GENOME SHOTGUN SEQUENCE"/>
    <property type="match status" value="1"/>
</dbReference>
<sequence>MVQNVSMPLDETRENCWSRSEKGFADIPHDAISQPSISNLNKFQVCPRPVRTFEPLIDSIKQPPTPIQAALMSCGLDVADFVLIYSSPDGAENPVVLSSTGLRNYANRIINEQVCSTYTRSVLHYRNEMVVHPLGTAQFDAVAETRHDDLWESQMLSPSEYPLQRLSDAKSEESDDGQSPRSRKRARVQMRRQYLGSVESSATAPAPKTQPLTIGNDADVESFYFIRFKDMQQSSCKVMGKAFVKLVEPKKQTHHPYTGGNDKAPSWWPATKGDNAVRHKEPDHLLKPERINLLVHILKMIIEPSERQNPTVRKLGLNVRKLEETTMEVMSNWFNDKDHPENLQKKKYLREIFRVAKIQERHKRGEVDGSTTIPVMCGSEGRTLEGSDDEGDEIAYTDGEPEPEEALYTAVAGVTSPERIVSPSLLHPSHQAETEIRLPTRSIRPHTPRVAVSGPATAYDAHIYRLDSNPYPSAPQTIPNLQDACRRTYSQWQSPIINASTSNNMYYGPPPPNTMAYLPPLQQQQQQQQPMHSPQHSFDGLHSIQPLAPSGVMNSRVFEGSQALAGQQCLRPSSHPPSMPYTAPSSYTFDPVSGTYGSSEHIVKQEQHQHR</sequence>
<feature type="region of interest" description="Disordered" evidence="1">
    <location>
        <begin position="165"/>
        <end position="213"/>
    </location>
</feature>
<evidence type="ECO:0000256" key="1">
    <source>
        <dbReference type="SAM" id="MobiDB-lite"/>
    </source>
</evidence>
<feature type="region of interest" description="Disordered" evidence="1">
    <location>
        <begin position="521"/>
        <end position="546"/>
    </location>
</feature>
<dbReference type="Pfam" id="PF11001">
    <property type="entry name" value="AFUB_07903_YDR124W_hel"/>
    <property type="match status" value="1"/>
</dbReference>
<dbReference type="EMBL" id="UIGY01000120">
    <property type="protein sequence ID" value="SUZ11319.1"/>
    <property type="molecule type" value="Genomic_DNA"/>
</dbReference>
<protein>
    <submittedName>
        <fullName evidence="3">Bgt-246</fullName>
    </submittedName>
</protein>
<feature type="region of interest" description="Disordered" evidence="1">
    <location>
        <begin position="592"/>
        <end position="611"/>
    </location>
</feature>
<dbReference type="PANTHER" id="PTHR36102:SF1">
    <property type="entry name" value="YDR124W-LIKE HELICAL BUNDLE DOMAIN-CONTAINING PROTEIN"/>
    <property type="match status" value="1"/>
</dbReference>
<feature type="region of interest" description="Disordered" evidence="1">
    <location>
        <begin position="252"/>
        <end position="274"/>
    </location>
</feature>
<dbReference type="OrthoDB" id="5338458at2759"/>
<name>A0A381LBK8_BLUGR</name>
<dbReference type="InterPro" id="IPR047092">
    <property type="entry name" value="AFUB_07903/YDR124W-like_hel"/>
</dbReference>
<evidence type="ECO:0000259" key="2">
    <source>
        <dbReference type="Pfam" id="PF11001"/>
    </source>
</evidence>
<dbReference type="InterPro" id="IPR021264">
    <property type="entry name" value="AFUB_079030/YDR124W-like"/>
</dbReference>
<organism evidence="3">
    <name type="scientific">Blumeria graminis f. sp. tritici 96224</name>
    <dbReference type="NCBI Taxonomy" id="1268274"/>
    <lineage>
        <taxon>Eukaryota</taxon>
        <taxon>Fungi</taxon>
        <taxon>Dikarya</taxon>
        <taxon>Ascomycota</taxon>
        <taxon>Pezizomycotina</taxon>
        <taxon>Leotiomycetes</taxon>
        <taxon>Erysiphales</taxon>
        <taxon>Erysiphaceae</taxon>
        <taxon>Blumeria</taxon>
    </lineage>
</organism>
<gene>
    <name evidence="3" type="ORF">BGT96224V2_LOCUS4477</name>
</gene>
<dbReference type="AlphaFoldDB" id="A0A381LBK8"/>
<feature type="compositionally biased region" description="Basic residues" evidence="1">
    <location>
        <begin position="181"/>
        <end position="190"/>
    </location>
</feature>
<reference evidence="3" key="1">
    <citation type="submission" date="2018-07" db="EMBL/GenBank/DDBJ databases">
        <authorList>
            <person name="Quirk P.G."/>
            <person name="Krulwich T.A."/>
        </authorList>
    </citation>
    <scope>NUCLEOTIDE SEQUENCE</scope>
    <source>
        <strain evidence="3">96224</strain>
    </source>
</reference>
<evidence type="ECO:0000313" key="3">
    <source>
        <dbReference type="EMBL" id="SUZ11319.1"/>
    </source>
</evidence>
<feature type="region of interest" description="Disordered" evidence="1">
    <location>
        <begin position="365"/>
        <end position="391"/>
    </location>
</feature>